<sequence length="626" mass="69116">MAAPFPMSRPFPRFELSEKDCRRFHTQATELLGKALAEYEEHVLIRHRQVDKRRWKTVKNHESLTVYRESRSYAHVSRSLSAEDEESFSRAAGLGPTSTPTRRHSSRSSSSSGGSAGSGLGSGSISRREKPVVSELELLTGWGPTATEVREQKKRAKGRSISSVNVNLEELPMLLGVGSVIGSLDDVMYGIAAPDCASMALKNAYSHEDVLDGDVLCGIEGPSQRSPFRFLGIKWLVKTTGGTKQRFVSPRDLVYLEATGVITRGDGVRVGYQIMHSVVLAGCPELQESHGIVRSRCEGVHLFVELNDKIVDVYLKAKVTPNGRISESAALQSCAYSLLYCGRTVQCSQNKKIGWRLECNSDKRAVRRDIVAATQCSVCSKSFGRFHRQGGECKLCSAAMCSKCCVERTLKNVETSGNHRHTCKFVTTRVVELCTACIAANNQADTLSVAREEVVSGRFGRIAGGTAIPPGLRRGCSDPGGLTSIATISLEDLPGHEDMAYRSNPATTSSRRVHRPQYVRQGEDNERIRGSQPEPEIEIDEARDTFDSFGDLIEPIGDLEDVDEMLDTRDMEAVLRRSQHNRNLWQQMVKLRDAAENVYQYTKASPAAQMAVGASVRTRRELPNKW</sequence>
<evidence type="ECO:0000313" key="7">
    <source>
        <dbReference type="EMBL" id="RLN52423.1"/>
    </source>
</evidence>
<name>A0A3R7GHY4_9STRA</name>
<evidence type="ECO:0000256" key="2">
    <source>
        <dbReference type="ARBA" id="ARBA00022771"/>
    </source>
</evidence>
<dbReference type="InterPro" id="IPR017455">
    <property type="entry name" value="Znf_FYVE-rel"/>
</dbReference>
<dbReference type="InterPro" id="IPR023393">
    <property type="entry name" value="START-like_dom_sf"/>
</dbReference>
<dbReference type="CDD" id="cd00065">
    <property type="entry name" value="FYVE_like_SF"/>
    <property type="match status" value="1"/>
</dbReference>
<proteinExistence type="predicted"/>
<dbReference type="EMBL" id="MBAD02001694">
    <property type="protein sequence ID" value="RLN52423.1"/>
    <property type="molecule type" value="Genomic_DNA"/>
</dbReference>
<gene>
    <name evidence="7" type="ORF">BBJ29_005052</name>
</gene>
<evidence type="ECO:0000259" key="6">
    <source>
        <dbReference type="PROSITE" id="PS50178"/>
    </source>
</evidence>
<dbReference type="Proteomes" id="UP000284657">
    <property type="component" value="Unassembled WGS sequence"/>
</dbReference>
<dbReference type="InterPro" id="IPR052727">
    <property type="entry name" value="Rab4/Rab5_effector"/>
</dbReference>
<evidence type="ECO:0000256" key="5">
    <source>
        <dbReference type="SAM" id="MobiDB-lite"/>
    </source>
</evidence>
<keyword evidence="1" id="KW-0479">Metal-binding</keyword>
<comment type="caution">
    <text evidence="7">The sequence shown here is derived from an EMBL/GenBank/DDBJ whole genome shotgun (WGS) entry which is preliminary data.</text>
</comment>
<dbReference type="PANTHER" id="PTHR13510">
    <property type="entry name" value="FYVE-FINGER-CONTAINING RAB5 EFFECTOR PROTEIN RABENOSYN-5-RELATED"/>
    <property type="match status" value="1"/>
</dbReference>
<feature type="domain" description="FYVE-type" evidence="6">
    <location>
        <begin position="373"/>
        <end position="442"/>
    </location>
</feature>
<dbReference type="PROSITE" id="PS50178">
    <property type="entry name" value="ZF_FYVE"/>
    <property type="match status" value="1"/>
</dbReference>
<feature type="region of interest" description="Disordered" evidence="5">
    <location>
        <begin position="85"/>
        <end position="129"/>
    </location>
</feature>
<reference evidence="7 8" key="1">
    <citation type="submission" date="2018-07" db="EMBL/GenBank/DDBJ databases">
        <title>Genome sequencing of oomycete isolates from Chile give support for New Zealand origin for Phytophthora kernoviae and make available the first Nothophytophthora sp. genome.</title>
        <authorList>
            <person name="Studholme D.J."/>
            <person name="Sanfuentes E."/>
            <person name="Panda P."/>
            <person name="Hill R."/>
            <person name="Sambles C."/>
            <person name="Grant M."/>
            <person name="Williams N.M."/>
            <person name="Mcdougal R.L."/>
        </authorList>
    </citation>
    <scope>NUCLEOTIDE SEQUENCE [LARGE SCALE GENOMIC DNA]</scope>
    <source>
        <strain evidence="7">Chile7</strain>
    </source>
</reference>
<keyword evidence="2 4" id="KW-0863">Zinc-finger</keyword>
<evidence type="ECO:0000256" key="4">
    <source>
        <dbReference type="PROSITE-ProRule" id="PRU00091"/>
    </source>
</evidence>
<evidence type="ECO:0000313" key="8">
    <source>
        <dbReference type="Proteomes" id="UP000284657"/>
    </source>
</evidence>
<protein>
    <recommendedName>
        <fullName evidence="6">FYVE-type domain-containing protein</fullName>
    </recommendedName>
</protein>
<dbReference type="GO" id="GO:0008270">
    <property type="term" value="F:zinc ion binding"/>
    <property type="evidence" value="ECO:0007669"/>
    <property type="project" value="UniProtKB-KW"/>
</dbReference>
<keyword evidence="3" id="KW-0862">Zinc</keyword>
<evidence type="ECO:0000256" key="1">
    <source>
        <dbReference type="ARBA" id="ARBA00022723"/>
    </source>
</evidence>
<accession>A0A3R7GHY4</accession>
<evidence type="ECO:0000256" key="3">
    <source>
        <dbReference type="ARBA" id="ARBA00022833"/>
    </source>
</evidence>
<dbReference type="Gene3D" id="3.30.530.20">
    <property type="match status" value="1"/>
</dbReference>
<organism evidence="7 8">
    <name type="scientific">Phytophthora kernoviae</name>
    <dbReference type="NCBI Taxonomy" id="325452"/>
    <lineage>
        <taxon>Eukaryota</taxon>
        <taxon>Sar</taxon>
        <taxon>Stramenopiles</taxon>
        <taxon>Oomycota</taxon>
        <taxon>Peronosporomycetes</taxon>
        <taxon>Peronosporales</taxon>
        <taxon>Peronosporaceae</taxon>
        <taxon>Phytophthora</taxon>
    </lineage>
</organism>
<dbReference type="PANTHER" id="PTHR13510:SF44">
    <property type="entry name" value="RABENOSYN-5"/>
    <property type="match status" value="1"/>
</dbReference>
<dbReference type="AlphaFoldDB" id="A0A3R7GHY4"/>